<protein>
    <submittedName>
        <fullName evidence="2">Uncharacterized protein</fullName>
    </submittedName>
</protein>
<proteinExistence type="predicted"/>
<feature type="region of interest" description="Disordered" evidence="1">
    <location>
        <begin position="1"/>
        <end position="27"/>
    </location>
</feature>
<name>A0A812DN82_ACAPH</name>
<sequence length="346" mass="37561">MASPGLQRVRSKMLAPRRTVPASSNASGAPLVVQRTPAMTKVRRSPAPPQLSVEVLIPIIGIEQPCGDAARRSSLLLKRKTVFQPLGDGQTCRRRREPDKLPPLTPPRTVSPSTRALPLPRPLPDKSVECRLPCSIWNRRRQQGRILHPFRPYPQPGEPEAGRSGRVIILRSGSGNRIDGGQNCCCRPVFQPPAQIDVIGHANEVEDVTGRPTAEAGNLRPPEYGETKASAIRVKRAAALPLFACLRQLDRVLRDLRDRVAVAEPVSREDGRGNCAGGSVLRSPLFRQDDMRRSQPWAGGVLLMGALSMPPPASGAKRGCGNKHPPPDANPRQSAIVNPIVDRTPA</sequence>
<comment type="caution">
    <text evidence="2">The sequence shown here is derived from an EMBL/GenBank/DDBJ whole genome shotgun (WGS) entry which is preliminary data.</text>
</comment>
<evidence type="ECO:0000313" key="3">
    <source>
        <dbReference type="Proteomes" id="UP000597762"/>
    </source>
</evidence>
<accession>A0A812DN82</accession>
<dbReference type="AlphaFoldDB" id="A0A812DN82"/>
<reference evidence="2" key="1">
    <citation type="submission" date="2021-01" db="EMBL/GenBank/DDBJ databases">
        <authorList>
            <person name="Li R."/>
            <person name="Bekaert M."/>
        </authorList>
    </citation>
    <scope>NUCLEOTIDE SEQUENCE</scope>
    <source>
        <strain evidence="2">Farmed</strain>
    </source>
</reference>
<evidence type="ECO:0000256" key="1">
    <source>
        <dbReference type="SAM" id="MobiDB-lite"/>
    </source>
</evidence>
<evidence type="ECO:0000313" key="2">
    <source>
        <dbReference type="EMBL" id="CAE1304440.1"/>
    </source>
</evidence>
<keyword evidence="3" id="KW-1185">Reference proteome</keyword>
<dbReference type="Proteomes" id="UP000597762">
    <property type="component" value="Unassembled WGS sequence"/>
</dbReference>
<organism evidence="2 3">
    <name type="scientific">Acanthosepion pharaonis</name>
    <name type="common">Pharaoh cuttlefish</name>
    <name type="synonym">Sepia pharaonis</name>
    <dbReference type="NCBI Taxonomy" id="158019"/>
    <lineage>
        <taxon>Eukaryota</taxon>
        <taxon>Metazoa</taxon>
        <taxon>Spiralia</taxon>
        <taxon>Lophotrochozoa</taxon>
        <taxon>Mollusca</taxon>
        <taxon>Cephalopoda</taxon>
        <taxon>Coleoidea</taxon>
        <taxon>Decapodiformes</taxon>
        <taxon>Sepiida</taxon>
        <taxon>Sepiina</taxon>
        <taxon>Sepiidae</taxon>
        <taxon>Acanthosepion</taxon>
    </lineage>
</organism>
<feature type="region of interest" description="Disordered" evidence="1">
    <location>
        <begin position="87"/>
        <end position="122"/>
    </location>
</feature>
<gene>
    <name evidence="2" type="ORF">SPHA_57019</name>
</gene>
<dbReference type="EMBL" id="CAHIKZ030003815">
    <property type="protein sequence ID" value="CAE1304440.1"/>
    <property type="molecule type" value="Genomic_DNA"/>
</dbReference>
<feature type="region of interest" description="Disordered" evidence="1">
    <location>
        <begin position="309"/>
        <end position="346"/>
    </location>
</feature>